<name>A0A8E2AX04_9APHY</name>
<dbReference type="EMBL" id="KV722421">
    <property type="protein sequence ID" value="OCH89699.1"/>
    <property type="molecule type" value="Genomic_DNA"/>
</dbReference>
<dbReference type="AlphaFoldDB" id="A0A8E2AX04"/>
<feature type="domain" description="NADP-dependent oxidoreductase" evidence="2">
    <location>
        <begin position="8"/>
        <end position="257"/>
    </location>
</feature>
<dbReference type="InterPro" id="IPR050523">
    <property type="entry name" value="AKR_Detox_Biosynth"/>
</dbReference>
<dbReference type="Pfam" id="PF00248">
    <property type="entry name" value="Aldo_ket_red"/>
    <property type="match status" value="1"/>
</dbReference>
<evidence type="ECO:0000256" key="1">
    <source>
        <dbReference type="ARBA" id="ARBA00022857"/>
    </source>
</evidence>
<sequence length="289" mass="32519">MSFRSHEWVPWVIDEDVAIPLLKGAWDRSVATIDTANIYSNGESENVIAKLINIPRENLIIATKCYGLVHCELGDTRDYVNKSGFSRGSISNAIGASLKRLETPYIDLLQIHHFDPNTPLEETMKALHDLVQSGKVRYIGASSMRCWQFAQQGRFVSMRDEHSLVYREDEQEMLAYCKYHGIGVIPWALLATGHLARPLGTSTTRVESTKDSPRAPTFRESDKAIINRVEELAKKKGVKMSQIALAWANLKVTSPIRLDDAILKGLELSDEEVKYLEAPYEPQPIRGHA</sequence>
<accession>A0A8E2AX04</accession>
<gene>
    <name evidence="3" type="ORF">OBBRIDRAFT_819642</name>
</gene>
<dbReference type="PANTHER" id="PTHR43364">
    <property type="entry name" value="NADH-SPECIFIC METHYLGLYOXAL REDUCTASE-RELATED"/>
    <property type="match status" value="1"/>
</dbReference>
<reference evidence="3 4" key="1">
    <citation type="submission" date="2016-07" db="EMBL/GenBank/DDBJ databases">
        <title>Draft genome of the white-rot fungus Obba rivulosa 3A-2.</title>
        <authorList>
            <consortium name="DOE Joint Genome Institute"/>
            <person name="Miettinen O."/>
            <person name="Riley R."/>
            <person name="Acob R."/>
            <person name="Barry K."/>
            <person name="Cullen D."/>
            <person name="De Vries R."/>
            <person name="Hainaut M."/>
            <person name="Hatakka A."/>
            <person name="Henrissat B."/>
            <person name="Hilden K."/>
            <person name="Kuo R."/>
            <person name="Labutti K."/>
            <person name="Lipzen A."/>
            <person name="Makela M.R."/>
            <person name="Sandor L."/>
            <person name="Spatafora J.W."/>
            <person name="Grigoriev I.V."/>
            <person name="Hibbett D.S."/>
        </authorList>
    </citation>
    <scope>NUCLEOTIDE SEQUENCE [LARGE SCALE GENOMIC DNA]</scope>
    <source>
        <strain evidence="3 4">3A-2</strain>
    </source>
</reference>
<dbReference type="Proteomes" id="UP000250043">
    <property type="component" value="Unassembled WGS sequence"/>
</dbReference>
<evidence type="ECO:0000313" key="3">
    <source>
        <dbReference type="EMBL" id="OCH89699.1"/>
    </source>
</evidence>
<keyword evidence="1" id="KW-0521">NADP</keyword>
<organism evidence="3 4">
    <name type="scientific">Obba rivulosa</name>
    <dbReference type="NCBI Taxonomy" id="1052685"/>
    <lineage>
        <taxon>Eukaryota</taxon>
        <taxon>Fungi</taxon>
        <taxon>Dikarya</taxon>
        <taxon>Basidiomycota</taxon>
        <taxon>Agaricomycotina</taxon>
        <taxon>Agaricomycetes</taxon>
        <taxon>Polyporales</taxon>
        <taxon>Gelatoporiaceae</taxon>
        <taxon>Obba</taxon>
    </lineage>
</organism>
<dbReference type="InterPro" id="IPR036812">
    <property type="entry name" value="NAD(P)_OxRdtase_dom_sf"/>
</dbReference>
<evidence type="ECO:0000313" key="4">
    <source>
        <dbReference type="Proteomes" id="UP000250043"/>
    </source>
</evidence>
<evidence type="ECO:0000259" key="2">
    <source>
        <dbReference type="Pfam" id="PF00248"/>
    </source>
</evidence>
<protein>
    <submittedName>
        <fullName evidence="3">Aldo/keto reductase</fullName>
    </submittedName>
</protein>
<dbReference type="SUPFAM" id="SSF51430">
    <property type="entry name" value="NAD(P)-linked oxidoreductase"/>
    <property type="match status" value="1"/>
</dbReference>
<dbReference type="OrthoDB" id="1720422at2759"/>
<dbReference type="InterPro" id="IPR023210">
    <property type="entry name" value="NADP_OxRdtase_dom"/>
</dbReference>
<dbReference type="Gene3D" id="3.20.20.100">
    <property type="entry name" value="NADP-dependent oxidoreductase domain"/>
    <property type="match status" value="1"/>
</dbReference>
<proteinExistence type="predicted"/>
<dbReference type="PANTHER" id="PTHR43364:SF9">
    <property type="entry name" value="OXIDOREDUCTASE"/>
    <property type="match status" value="1"/>
</dbReference>
<keyword evidence="4" id="KW-1185">Reference proteome</keyword>